<dbReference type="PANTHER" id="PTHR42713:SF3">
    <property type="entry name" value="TRANSCRIPTIONAL REGULATORY PROTEIN HPTR"/>
    <property type="match status" value="1"/>
</dbReference>
<dbReference type="InterPro" id="IPR051552">
    <property type="entry name" value="HptR"/>
</dbReference>
<accession>A0A3G3JVR0</accession>
<reference evidence="12 13" key="1">
    <citation type="submission" date="2018-10" db="EMBL/GenBank/DDBJ databases">
        <title>Genome Sequence of Cohnella sp.</title>
        <authorList>
            <person name="Srinivasan S."/>
            <person name="Kim M.K."/>
        </authorList>
    </citation>
    <scope>NUCLEOTIDE SEQUENCE [LARGE SCALE GENOMIC DNA]</scope>
    <source>
        <strain evidence="12 13">18JY8-7</strain>
    </source>
</reference>
<dbReference type="PANTHER" id="PTHR42713">
    <property type="entry name" value="HISTIDINE KINASE-RELATED"/>
    <property type="match status" value="1"/>
</dbReference>
<evidence type="ECO:0000313" key="12">
    <source>
        <dbReference type="EMBL" id="AYQ71589.1"/>
    </source>
</evidence>
<feature type="compositionally biased region" description="Acidic residues" evidence="9">
    <location>
        <begin position="524"/>
        <end position="533"/>
    </location>
</feature>
<proteinExistence type="predicted"/>
<evidence type="ECO:0000259" key="10">
    <source>
        <dbReference type="PROSITE" id="PS01124"/>
    </source>
</evidence>
<gene>
    <name evidence="12" type="ORF">EAV92_02715</name>
</gene>
<comment type="subcellular location">
    <subcellularLocation>
        <location evidence="1">Cytoplasm</location>
    </subcellularLocation>
</comment>
<dbReference type="Pfam" id="PF17853">
    <property type="entry name" value="GGDEF_2"/>
    <property type="match status" value="1"/>
</dbReference>
<dbReference type="PROSITE" id="PS50110">
    <property type="entry name" value="RESPONSE_REGULATORY"/>
    <property type="match status" value="1"/>
</dbReference>
<dbReference type="InterPro" id="IPR011006">
    <property type="entry name" value="CheY-like_superfamily"/>
</dbReference>
<keyword evidence="6" id="KW-0238">DNA-binding</keyword>
<keyword evidence="2" id="KW-0963">Cytoplasm</keyword>
<dbReference type="PROSITE" id="PS01124">
    <property type="entry name" value="HTH_ARAC_FAMILY_2"/>
    <property type="match status" value="1"/>
</dbReference>
<evidence type="ECO:0000256" key="3">
    <source>
        <dbReference type="ARBA" id="ARBA00022553"/>
    </source>
</evidence>
<keyword evidence="13" id="KW-1185">Reference proteome</keyword>
<dbReference type="EMBL" id="CP033433">
    <property type="protein sequence ID" value="AYQ71589.1"/>
    <property type="molecule type" value="Genomic_DNA"/>
</dbReference>
<feature type="domain" description="HTH araC/xylS-type" evidence="10">
    <location>
        <begin position="415"/>
        <end position="514"/>
    </location>
</feature>
<dbReference type="RefSeq" id="WP_123039652.1">
    <property type="nucleotide sequence ID" value="NZ_CP033433.1"/>
</dbReference>
<dbReference type="GO" id="GO:0003700">
    <property type="term" value="F:DNA-binding transcription factor activity"/>
    <property type="evidence" value="ECO:0007669"/>
    <property type="project" value="InterPro"/>
</dbReference>
<evidence type="ECO:0000259" key="11">
    <source>
        <dbReference type="PROSITE" id="PS50110"/>
    </source>
</evidence>
<dbReference type="AlphaFoldDB" id="A0A3G3JVR0"/>
<dbReference type="Pfam" id="PF00072">
    <property type="entry name" value="Response_reg"/>
    <property type="match status" value="1"/>
</dbReference>
<dbReference type="SMART" id="SM00342">
    <property type="entry name" value="HTH_ARAC"/>
    <property type="match status" value="1"/>
</dbReference>
<dbReference type="PRINTS" id="PR00032">
    <property type="entry name" value="HTHARAC"/>
</dbReference>
<dbReference type="GO" id="GO:0005737">
    <property type="term" value="C:cytoplasm"/>
    <property type="evidence" value="ECO:0007669"/>
    <property type="project" value="UniProtKB-SubCell"/>
</dbReference>
<evidence type="ECO:0000256" key="4">
    <source>
        <dbReference type="ARBA" id="ARBA00023012"/>
    </source>
</evidence>
<keyword evidence="7" id="KW-0804">Transcription</keyword>
<keyword evidence="3 8" id="KW-0597">Phosphoprotein</keyword>
<name>A0A3G3JVR0_9BACL</name>
<dbReference type="GO" id="GO:0000160">
    <property type="term" value="P:phosphorelay signal transduction system"/>
    <property type="evidence" value="ECO:0007669"/>
    <property type="project" value="UniProtKB-KW"/>
</dbReference>
<feature type="domain" description="Response regulatory" evidence="11">
    <location>
        <begin position="3"/>
        <end position="120"/>
    </location>
</feature>
<keyword evidence="4" id="KW-0902">Two-component regulatory system</keyword>
<dbReference type="InterPro" id="IPR018060">
    <property type="entry name" value="HTH_AraC"/>
</dbReference>
<dbReference type="GO" id="GO:0043565">
    <property type="term" value="F:sequence-specific DNA binding"/>
    <property type="evidence" value="ECO:0007669"/>
    <property type="project" value="InterPro"/>
</dbReference>
<dbReference type="KEGG" id="coh:EAV92_02715"/>
<evidence type="ECO:0000256" key="5">
    <source>
        <dbReference type="ARBA" id="ARBA00023015"/>
    </source>
</evidence>
<dbReference type="Gene3D" id="3.40.50.2300">
    <property type="match status" value="1"/>
</dbReference>
<evidence type="ECO:0000256" key="1">
    <source>
        <dbReference type="ARBA" id="ARBA00004496"/>
    </source>
</evidence>
<dbReference type="Gene3D" id="1.10.10.60">
    <property type="entry name" value="Homeodomain-like"/>
    <property type="match status" value="2"/>
</dbReference>
<feature type="modified residue" description="4-aspartylphosphate" evidence="8">
    <location>
        <position position="55"/>
    </location>
</feature>
<dbReference type="InterPro" id="IPR009057">
    <property type="entry name" value="Homeodomain-like_sf"/>
</dbReference>
<dbReference type="InterPro" id="IPR001789">
    <property type="entry name" value="Sig_transdc_resp-reg_receiver"/>
</dbReference>
<evidence type="ECO:0000256" key="6">
    <source>
        <dbReference type="ARBA" id="ARBA00023125"/>
    </source>
</evidence>
<dbReference type="InterPro" id="IPR041522">
    <property type="entry name" value="CdaR_GGDEF"/>
</dbReference>
<dbReference type="SUPFAM" id="SSF52172">
    <property type="entry name" value="CheY-like"/>
    <property type="match status" value="1"/>
</dbReference>
<evidence type="ECO:0000256" key="8">
    <source>
        <dbReference type="PROSITE-ProRule" id="PRU00169"/>
    </source>
</evidence>
<evidence type="ECO:0000256" key="7">
    <source>
        <dbReference type="ARBA" id="ARBA00023163"/>
    </source>
</evidence>
<keyword evidence="5" id="KW-0805">Transcription regulation</keyword>
<feature type="region of interest" description="Disordered" evidence="9">
    <location>
        <begin position="507"/>
        <end position="533"/>
    </location>
</feature>
<sequence length="533" mass="60786">MKKVMLVDDEIVIRENIRACIDWEKEGFIYCGDASDGEMALPMIDEWRPDILITDIKMPFMDGIELSSIVRQRLPDTKIIILSGHDEFSYARTALRIGVEEYFLKPISSADLVALLHTVGRKIDRERREKRKPAFTREKLLGDLCGGLIAETEAREAAQALSLPLSASHYAAVVWDLRCPDNGSSPDEAALHAAQYALEERAVGYGDMWRYSRSRTEEVWILRGNSPEEISALLEKLHRETLPELERSLPCSVAIGTGSVQDRLQGIHASFLKAEEDRSLRRLARQNKHALWETIGDEREIPFLDRPRYLEFLKIGTPADADRFIRDFAEALRGMDWNASLYGYYALNDLTLETLQEAKRTLRLAEDPHRALDDLQRQIKEIRSWETCAAYLRALADAFWEWRSESSGKYGDMIAKVKEFIRERYGDDGLSLQHAAEHVCVSPSHLSKVFSQETGQTFIECLTQTRIRKAMELLQTTNDRTYEIAYSVGYGDAHYFSNLFKKTTGLSPREYRRQGKESAGPEGASDDDDDRSA</sequence>
<protein>
    <submittedName>
        <fullName evidence="12">Response regulator</fullName>
    </submittedName>
</protein>
<evidence type="ECO:0000313" key="13">
    <source>
        <dbReference type="Proteomes" id="UP000269097"/>
    </source>
</evidence>
<evidence type="ECO:0000256" key="9">
    <source>
        <dbReference type="SAM" id="MobiDB-lite"/>
    </source>
</evidence>
<dbReference type="InterPro" id="IPR020449">
    <property type="entry name" value="Tscrpt_reg_AraC-type_HTH"/>
</dbReference>
<dbReference type="Pfam" id="PF12833">
    <property type="entry name" value="HTH_18"/>
    <property type="match status" value="1"/>
</dbReference>
<dbReference type="SUPFAM" id="SSF46689">
    <property type="entry name" value="Homeodomain-like"/>
    <property type="match status" value="2"/>
</dbReference>
<dbReference type="SMART" id="SM00448">
    <property type="entry name" value="REC"/>
    <property type="match status" value="1"/>
</dbReference>
<evidence type="ECO:0000256" key="2">
    <source>
        <dbReference type="ARBA" id="ARBA00022490"/>
    </source>
</evidence>
<dbReference type="CDD" id="cd17536">
    <property type="entry name" value="REC_YesN-like"/>
    <property type="match status" value="1"/>
</dbReference>
<dbReference type="Proteomes" id="UP000269097">
    <property type="component" value="Chromosome"/>
</dbReference>
<organism evidence="12 13">
    <name type="scientific">Cohnella candidum</name>
    <dbReference type="NCBI Taxonomy" id="2674991"/>
    <lineage>
        <taxon>Bacteria</taxon>
        <taxon>Bacillati</taxon>
        <taxon>Bacillota</taxon>
        <taxon>Bacilli</taxon>
        <taxon>Bacillales</taxon>
        <taxon>Paenibacillaceae</taxon>
        <taxon>Cohnella</taxon>
    </lineage>
</organism>